<sequence>MPERRRFFKEKLTPYFAPPMWLHCLLYVLTLGVYELFWHYMNWRKYRLISGDPIWPPLRGLLFYFFIPSLIGNLARSSSLAGRSDPLLGPWSSALYIAAVIAASTLAQALHPLFILSAFPFLTYLNWRARWINQQFIAVPAQSSAGVSALEVSPPPQSGGAPLALKPSFQTAESFRWLEILTCIAVVCIALTFALNAGRNGIIKSRLTEAFGLLEGTRLDIAEAYAYSGVWPDREGLHALSNVEPTYFQHIELDPNGALHFTLSPRAGEAPRTISFRPVVSNPDGALRTLGWTCASAHSGPRKVYGDDKSSLPPEQLPYICRG</sequence>
<dbReference type="InterPro" id="IPR045584">
    <property type="entry name" value="Pilin-like"/>
</dbReference>
<dbReference type="GO" id="GO:0007155">
    <property type="term" value="P:cell adhesion"/>
    <property type="evidence" value="ECO:0007669"/>
    <property type="project" value="InterPro"/>
</dbReference>
<reference evidence="3 4" key="1">
    <citation type="journal article" date="2005" name="Nucleic Acids Res.">
        <title>Genomic blueprint of Hahella chejuensis, a marine microbe producing an algicidal agent.</title>
        <authorList>
            <person name="Jeong H."/>
            <person name="Yim J.H."/>
            <person name="Lee C."/>
            <person name="Choi S.-H."/>
            <person name="Park Y.K."/>
            <person name="Yoon S.H."/>
            <person name="Hur C.-G."/>
            <person name="Kang H.-Y."/>
            <person name="Kim D."/>
            <person name="Lee H.H."/>
            <person name="Park K.H."/>
            <person name="Park S.-H."/>
            <person name="Park H.-S."/>
            <person name="Lee H.K."/>
            <person name="Oh T.K."/>
            <person name="Kim J.F."/>
        </authorList>
    </citation>
    <scope>NUCLEOTIDE SEQUENCE [LARGE SCALE GENOMIC DNA]</scope>
    <source>
        <strain evidence="3 4">KCTC 2396</strain>
    </source>
</reference>
<dbReference type="AlphaFoldDB" id="Q2S726"/>
<dbReference type="RefSeq" id="WP_011400598.1">
    <property type="nucleotide sequence ID" value="NC_007645.1"/>
</dbReference>
<dbReference type="Gene3D" id="3.30.700.10">
    <property type="entry name" value="Glycoprotein, Type 4 Pilin"/>
    <property type="match status" value="1"/>
</dbReference>
<dbReference type="KEGG" id="hch:HCH_06931"/>
<feature type="transmembrane region" description="Helical" evidence="2">
    <location>
        <begin position="20"/>
        <end position="41"/>
    </location>
</feature>
<comment type="similarity">
    <text evidence="1">Belongs to the N-Me-Phe pilin family.</text>
</comment>
<organism evidence="3 4">
    <name type="scientific">Hahella chejuensis (strain KCTC 2396)</name>
    <dbReference type="NCBI Taxonomy" id="349521"/>
    <lineage>
        <taxon>Bacteria</taxon>
        <taxon>Pseudomonadati</taxon>
        <taxon>Pseudomonadota</taxon>
        <taxon>Gammaproteobacteria</taxon>
        <taxon>Oceanospirillales</taxon>
        <taxon>Hahellaceae</taxon>
        <taxon>Hahella</taxon>
    </lineage>
</organism>
<dbReference type="SUPFAM" id="SSF54523">
    <property type="entry name" value="Pili subunits"/>
    <property type="match status" value="1"/>
</dbReference>
<feature type="transmembrane region" description="Helical" evidence="2">
    <location>
        <begin position="61"/>
        <end position="82"/>
    </location>
</feature>
<evidence type="ECO:0000256" key="2">
    <source>
        <dbReference type="SAM" id="Phobius"/>
    </source>
</evidence>
<dbReference type="OrthoDB" id="8595007at2"/>
<dbReference type="Pfam" id="PF00114">
    <property type="entry name" value="Pilin"/>
    <property type="match status" value="1"/>
</dbReference>
<dbReference type="GO" id="GO:0009289">
    <property type="term" value="C:pilus"/>
    <property type="evidence" value="ECO:0007669"/>
    <property type="project" value="InterPro"/>
</dbReference>
<gene>
    <name evidence="3" type="ordered locus">HCH_06931</name>
</gene>
<dbReference type="STRING" id="349521.HCH_06931"/>
<name>Q2S726_HAHCH</name>
<keyword evidence="2" id="KW-1133">Transmembrane helix</keyword>
<keyword evidence="4" id="KW-1185">Reference proteome</keyword>
<proteinExistence type="inferred from homology"/>
<evidence type="ECO:0000313" key="4">
    <source>
        <dbReference type="Proteomes" id="UP000000238"/>
    </source>
</evidence>
<feature type="transmembrane region" description="Helical" evidence="2">
    <location>
        <begin position="177"/>
        <end position="197"/>
    </location>
</feature>
<accession>Q2S726</accession>
<evidence type="ECO:0000313" key="3">
    <source>
        <dbReference type="EMBL" id="ABC33548.1"/>
    </source>
</evidence>
<evidence type="ECO:0000256" key="1">
    <source>
        <dbReference type="ARBA" id="ARBA00005233"/>
    </source>
</evidence>
<dbReference type="InterPro" id="IPR001082">
    <property type="entry name" value="Pilin"/>
</dbReference>
<protein>
    <submittedName>
        <fullName evidence="3">Uncharacterized protein</fullName>
    </submittedName>
</protein>
<feature type="transmembrane region" description="Helical" evidence="2">
    <location>
        <begin position="94"/>
        <end position="119"/>
    </location>
</feature>
<dbReference type="Proteomes" id="UP000000238">
    <property type="component" value="Chromosome"/>
</dbReference>
<dbReference type="HOGENOM" id="CLU_859875_0_0_6"/>
<dbReference type="EMBL" id="CP000155">
    <property type="protein sequence ID" value="ABC33548.1"/>
    <property type="molecule type" value="Genomic_DNA"/>
</dbReference>
<keyword evidence="2" id="KW-0812">Transmembrane</keyword>
<keyword evidence="2" id="KW-0472">Membrane</keyword>